<evidence type="ECO:0000256" key="2">
    <source>
        <dbReference type="ARBA" id="ARBA00016082"/>
    </source>
</evidence>
<dbReference type="InterPro" id="IPR044068">
    <property type="entry name" value="CB"/>
</dbReference>
<dbReference type="EMBL" id="AP014629">
    <property type="protein sequence ID" value="BAP28905.1"/>
    <property type="molecule type" value="Genomic_DNA"/>
</dbReference>
<keyword evidence="8" id="KW-1179">Viral genome integration</keyword>
<evidence type="ECO:0000256" key="6">
    <source>
        <dbReference type="ARBA" id="ARBA00023125"/>
    </source>
</evidence>
<evidence type="ECO:0000256" key="7">
    <source>
        <dbReference type="ARBA" id="ARBA00023172"/>
    </source>
</evidence>
<feature type="domain" description="Core-binding (CB)" evidence="11">
    <location>
        <begin position="57"/>
        <end position="161"/>
    </location>
</feature>
<organism evidence="12 13">
    <name type="scientific">Edwardsiella phage GF-2</name>
    <dbReference type="NCBI Taxonomy" id="1537091"/>
    <lineage>
        <taxon>Viruses</taxon>
        <taxon>Duplodnaviria</taxon>
        <taxon>Heunggongvirae</taxon>
        <taxon>Uroviricota</taxon>
        <taxon>Caudoviricetes</taxon>
        <taxon>Gofduovirus</taxon>
        <taxon>Gofduovirus GF2</taxon>
    </lineage>
</organism>
<dbReference type="KEGG" id="vg:23681456"/>
<dbReference type="GO" id="GO:0075713">
    <property type="term" value="P:establishment of integrated proviral latency"/>
    <property type="evidence" value="ECO:0007669"/>
    <property type="project" value="UniProtKB-KW"/>
</dbReference>
<dbReference type="RefSeq" id="YP_009126637.1">
    <property type="nucleotide sequence ID" value="NC_026611.1"/>
</dbReference>
<dbReference type="Pfam" id="PF00589">
    <property type="entry name" value="Phage_integrase"/>
    <property type="match status" value="1"/>
</dbReference>
<keyword evidence="4" id="KW-0378">Hydrolase</keyword>
<evidence type="ECO:0000313" key="12">
    <source>
        <dbReference type="EMBL" id="BAP28905.1"/>
    </source>
</evidence>
<dbReference type="GO" id="GO:0015074">
    <property type="term" value="P:DNA integration"/>
    <property type="evidence" value="ECO:0007669"/>
    <property type="project" value="UniProtKB-KW"/>
</dbReference>
<accession>A0A077KGX2</accession>
<evidence type="ECO:0000256" key="1">
    <source>
        <dbReference type="ARBA" id="ARBA00008857"/>
    </source>
</evidence>
<protein>
    <recommendedName>
        <fullName evidence="2">Integrase</fullName>
    </recommendedName>
</protein>
<feature type="domain" description="Tyr recombinase" evidence="10">
    <location>
        <begin position="181"/>
        <end position="362"/>
    </location>
</feature>
<dbReference type="SUPFAM" id="SSF56349">
    <property type="entry name" value="DNA breaking-rejoining enzymes"/>
    <property type="match status" value="1"/>
</dbReference>
<proteinExistence type="inferred from homology"/>
<evidence type="ECO:0000256" key="5">
    <source>
        <dbReference type="ARBA" id="ARBA00022908"/>
    </source>
</evidence>
<dbReference type="InterPro" id="IPR050090">
    <property type="entry name" value="Tyrosine_recombinase_XerCD"/>
</dbReference>
<evidence type="ECO:0000256" key="4">
    <source>
        <dbReference type="ARBA" id="ARBA00022801"/>
    </source>
</evidence>
<dbReference type="Gene3D" id="1.10.443.10">
    <property type="entry name" value="Intergrase catalytic core"/>
    <property type="match status" value="1"/>
</dbReference>
<dbReference type="Proteomes" id="UP000202039">
    <property type="component" value="Segment"/>
</dbReference>
<comment type="similarity">
    <text evidence="1">Belongs to the 'phage' integrase family.</text>
</comment>
<evidence type="ECO:0000259" key="11">
    <source>
        <dbReference type="PROSITE" id="PS51900"/>
    </source>
</evidence>
<name>A0A077KGX2_9CAUD</name>
<dbReference type="Gene3D" id="1.10.150.130">
    <property type="match status" value="1"/>
</dbReference>
<dbReference type="GO" id="GO:0044826">
    <property type="term" value="P:viral genome integration into host DNA"/>
    <property type="evidence" value="ECO:0007669"/>
    <property type="project" value="UniProtKB-KW"/>
</dbReference>
<dbReference type="GO" id="GO:0006310">
    <property type="term" value="P:DNA recombination"/>
    <property type="evidence" value="ECO:0007669"/>
    <property type="project" value="UniProtKB-KW"/>
</dbReference>
<dbReference type="InterPro" id="IPR013762">
    <property type="entry name" value="Integrase-like_cat_sf"/>
</dbReference>
<dbReference type="PANTHER" id="PTHR30349">
    <property type="entry name" value="PHAGE INTEGRASE-RELATED"/>
    <property type="match status" value="1"/>
</dbReference>
<evidence type="ECO:0000256" key="8">
    <source>
        <dbReference type="ARBA" id="ARBA00023195"/>
    </source>
</evidence>
<dbReference type="PROSITE" id="PS51898">
    <property type="entry name" value="TYR_RECOMBINASE"/>
    <property type="match status" value="1"/>
</dbReference>
<dbReference type="InterPro" id="IPR002104">
    <property type="entry name" value="Integrase_catalytic"/>
</dbReference>
<dbReference type="GeneID" id="23681456"/>
<dbReference type="GO" id="GO:0003677">
    <property type="term" value="F:DNA binding"/>
    <property type="evidence" value="ECO:0007669"/>
    <property type="project" value="UniProtKB-UniRule"/>
</dbReference>
<evidence type="ECO:0000313" key="13">
    <source>
        <dbReference type="Proteomes" id="UP000202039"/>
    </source>
</evidence>
<keyword evidence="5" id="KW-0229">DNA integration</keyword>
<keyword evidence="7" id="KW-0233">DNA recombination</keyword>
<keyword evidence="8" id="KW-1160">Virus entry into host cell</keyword>
<dbReference type="PANTHER" id="PTHR30349:SF64">
    <property type="entry name" value="PROPHAGE INTEGRASE INTD-RELATED"/>
    <property type="match status" value="1"/>
</dbReference>
<evidence type="ECO:0000259" key="10">
    <source>
        <dbReference type="PROSITE" id="PS51898"/>
    </source>
</evidence>
<dbReference type="InterPro" id="IPR011010">
    <property type="entry name" value="DNA_brk_join_enz"/>
</dbReference>
<dbReference type="OrthoDB" id="3956at10239"/>
<sequence>MSIIQRNGVWHCDFATPSGKRVRRSLGTRDKKQAQELYDRLKSEAWRVDKLKEKPARTFEECCIRWLREKEYKRSIDDDKTKIEFFLQHFSGRDISSITQDEVYEAIGKLTNTKLYQIWESKVEAAKRNGKPEPKFKPSPVSQGTKNKYIAFIRSLFRIAVNEWHWMHVAPSLKTKPPANKRIRWLTKEEASRLIDYMPDSIKPVVIFALATGLRRSNILDLEWCQVDMQRKVAWINPENAKGGKAIGVALNDTACRVLRDQIGKHSRWVFVHTKPGYRPDGTKTPAVRKMRVDDNTAWNIGLKRAGIEDFRFHDLRHTWASWLIQAGVPLSALQEMGGWECIEMVRRYAHLAPNHLTEHAKKIDLLFDDCDTKTTQGGNDGLTRIA</sequence>
<evidence type="ECO:0000256" key="3">
    <source>
        <dbReference type="ARBA" id="ARBA00022679"/>
    </source>
</evidence>
<keyword evidence="6 9" id="KW-0238">DNA-binding</keyword>
<dbReference type="PROSITE" id="PS51900">
    <property type="entry name" value="CB"/>
    <property type="match status" value="1"/>
</dbReference>
<reference evidence="12 13" key="1">
    <citation type="journal article" date="2015" name="Arch. Virol.">
        <title>Full-genome sequence of a novel myovirus, GF-2, infecting Edwardsiella tarda: comparison with other Edwardsiella myoviral genomes.</title>
        <authorList>
            <person name="Yasuike M."/>
            <person name="Nishiki I."/>
            <person name="Iwasaki Y."/>
            <person name="Nakamura Y."/>
            <person name="Fujiwara A."/>
            <person name="Sugaya E."/>
            <person name="Kawato Y."/>
            <person name="Nagai S."/>
            <person name="Kobayashi T."/>
            <person name="Ototake M."/>
            <person name="Nakai T."/>
        </authorList>
    </citation>
    <scope>NUCLEOTIDE SEQUENCE [LARGE SCALE GENOMIC DNA]</scope>
</reference>
<dbReference type="CDD" id="cd00796">
    <property type="entry name" value="INT_Rci_Hp1_C"/>
    <property type="match status" value="1"/>
</dbReference>
<evidence type="ECO:0000256" key="9">
    <source>
        <dbReference type="PROSITE-ProRule" id="PRU01248"/>
    </source>
</evidence>
<dbReference type="InterPro" id="IPR010998">
    <property type="entry name" value="Integrase_recombinase_N"/>
</dbReference>
<keyword evidence="3" id="KW-0808">Transferase</keyword>
<dbReference type="GO" id="GO:0016787">
    <property type="term" value="F:hydrolase activity"/>
    <property type="evidence" value="ECO:0007669"/>
    <property type="project" value="UniProtKB-KW"/>
</dbReference>
<keyword evidence="13" id="KW-1185">Reference proteome</keyword>
<dbReference type="GO" id="GO:0016740">
    <property type="term" value="F:transferase activity"/>
    <property type="evidence" value="ECO:0007669"/>
    <property type="project" value="UniProtKB-KW"/>
</dbReference>